<dbReference type="Gene3D" id="1.10.3720.10">
    <property type="entry name" value="MetI-like"/>
    <property type="match status" value="1"/>
</dbReference>
<feature type="domain" description="ABC transmembrane type-1" evidence="13">
    <location>
        <begin position="88"/>
        <end position="277"/>
    </location>
</feature>
<evidence type="ECO:0000256" key="11">
    <source>
        <dbReference type="RuleBase" id="RU363032"/>
    </source>
</evidence>
<comment type="similarity">
    <text evidence="11">Belongs to the binding-protein-dependent transport system permease family.</text>
</comment>
<evidence type="ECO:0000256" key="8">
    <source>
        <dbReference type="ARBA" id="ARBA00022840"/>
    </source>
</evidence>
<evidence type="ECO:0000259" key="12">
    <source>
        <dbReference type="PROSITE" id="PS50893"/>
    </source>
</evidence>
<keyword evidence="5" id="KW-1003">Cell membrane</keyword>
<dbReference type="CDD" id="cd03257">
    <property type="entry name" value="ABC_NikE_OppD_transporters"/>
    <property type="match status" value="1"/>
</dbReference>
<sequence length="639" mass="66529">MTAGIEEFVARGVRPGRRWLAAFRRPLAWAPLGYLALLVAGSVLAPVLAPYSPVTTDLDQVLAGPGAAHPLGTDALGRDVLTRLMYGGQISLLHAGIVVVTVIGVGVTSGVVAGYAGGWFDRGFTWVVDVLLAIPVLMTLLVVLAVVGEHQTVVMIALGVLVSPGLARVVRGATLAVRKELYVAAARVCGLPHRRIVAAHVLPRIAGPVIVQISLLAGGALLIDAGLSYLGFGAQPPDPTWGDMIAQAASVIDRQPWLLVPPGVVLGLAILAFGLLGDVVRDATADHHAEPLRDRLHRAHRAAAPALTPRGEPSTALLSLRDVEVTLSGDRVVVTGLDLDVGHGETVALAGESGCGKSITGRAVLDLLPAGGAVTAGSLLFDGADLALAGPRAVRRLRGSRIALISQDPVAALDPVCTVANQLGELVRLRHGGSRASVRERALGLLHDVNLPAAVARRYPHELSGGMAQRVAIAMALAGEPSLLIADEPTTALDAAVQDEVLGLLGRLQAERGMAILLITHDWSVVSAFCRRAYVMYAGQIVESGAVGDLMTRPRHPYTEGLLGAMPSRARPGSRLAAIPGSVPEPARWPHGCHFAPRCPLATAECRAAPVPVFEPAAGHRTRCLYHAKLSSGGERASA</sequence>
<dbReference type="PROSITE" id="PS00211">
    <property type="entry name" value="ABC_TRANSPORTER_1"/>
    <property type="match status" value="1"/>
</dbReference>
<evidence type="ECO:0000256" key="3">
    <source>
        <dbReference type="ARBA" id="ARBA00005417"/>
    </source>
</evidence>
<dbReference type="Pfam" id="PF08352">
    <property type="entry name" value="oligo_HPY"/>
    <property type="match status" value="1"/>
</dbReference>
<feature type="transmembrane region" description="Helical" evidence="11">
    <location>
        <begin position="153"/>
        <end position="170"/>
    </location>
</feature>
<dbReference type="PROSITE" id="PS50893">
    <property type="entry name" value="ABC_TRANSPORTER_2"/>
    <property type="match status" value="1"/>
</dbReference>
<keyword evidence="4 11" id="KW-0813">Transport</keyword>
<dbReference type="InterPro" id="IPR003439">
    <property type="entry name" value="ABC_transporter-like_ATP-bd"/>
</dbReference>
<reference evidence="14 15" key="1">
    <citation type="submission" date="2020-10" db="EMBL/GenBank/DDBJ databases">
        <title>Sequencing the genomes of 1000 actinobacteria strains.</title>
        <authorList>
            <person name="Klenk H.-P."/>
        </authorList>
    </citation>
    <scope>NUCLEOTIDE SEQUENCE [LARGE SCALE GENOMIC DNA]</scope>
    <source>
        <strain evidence="14 15">DSM 44653</strain>
    </source>
</reference>
<dbReference type="InterPro" id="IPR025966">
    <property type="entry name" value="OppC_N"/>
</dbReference>
<feature type="transmembrane region" description="Helical" evidence="11">
    <location>
        <begin position="92"/>
        <end position="116"/>
    </location>
</feature>
<evidence type="ECO:0000256" key="6">
    <source>
        <dbReference type="ARBA" id="ARBA00022692"/>
    </source>
</evidence>
<evidence type="ECO:0000256" key="7">
    <source>
        <dbReference type="ARBA" id="ARBA00022741"/>
    </source>
</evidence>
<comment type="caution">
    <text evidence="14">The sequence shown here is derived from an EMBL/GenBank/DDBJ whole genome shotgun (WGS) entry which is preliminary data.</text>
</comment>
<dbReference type="SUPFAM" id="SSF161098">
    <property type="entry name" value="MetI-like"/>
    <property type="match status" value="1"/>
</dbReference>
<evidence type="ECO:0000256" key="1">
    <source>
        <dbReference type="ARBA" id="ARBA00004141"/>
    </source>
</evidence>
<gene>
    <name evidence="14" type="ORF">H4696_002205</name>
</gene>
<keyword evidence="8" id="KW-0067">ATP-binding</keyword>
<organism evidence="14 15">
    <name type="scientific">Amycolatopsis lexingtonensis</name>
    <dbReference type="NCBI Taxonomy" id="218822"/>
    <lineage>
        <taxon>Bacteria</taxon>
        <taxon>Bacillati</taxon>
        <taxon>Actinomycetota</taxon>
        <taxon>Actinomycetes</taxon>
        <taxon>Pseudonocardiales</taxon>
        <taxon>Pseudonocardiaceae</taxon>
        <taxon>Amycolatopsis</taxon>
    </lineage>
</organism>
<dbReference type="InterPro" id="IPR003593">
    <property type="entry name" value="AAA+_ATPase"/>
</dbReference>
<comment type="subcellular location">
    <subcellularLocation>
        <location evidence="11">Cell membrane</location>
        <topology evidence="11">Multi-pass membrane protein</topology>
    </subcellularLocation>
    <subcellularLocation>
        <location evidence="2">Cell membrane</location>
        <topology evidence="2">Peripheral membrane protein</topology>
    </subcellularLocation>
    <subcellularLocation>
        <location evidence="1">Membrane</location>
        <topology evidence="1">Multi-pass membrane protein</topology>
    </subcellularLocation>
</comment>
<evidence type="ECO:0000256" key="2">
    <source>
        <dbReference type="ARBA" id="ARBA00004202"/>
    </source>
</evidence>
<dbReference type="InterPro" id="IPR035906">
    <property type="entry name" value="MetI-like_sf"/>
</dbReference>
<dbReference type="PROSITE" id="PS50928">
    <property type="entry name" value="ABC_TM1"/>
    <property type="match status" value="1"/>
</dbReference>
<dbReference type="SUPFAM" id="SSF52540">
    <property type="entry name" value="P-loop containing nucleoside triphosphate hydrolases"/>
    <property type="match status" value="1"/>
</dbReference>
<dbReference type="PANTHER" id="PTHR43297:SF2">
    <property type="entry name" value="DIPEPTIDE TRANSPORT ATP-BINDING PROTEIN DPPD"/>
    <property type="match status" value="1"/>
</dbReference>
<evidence type="ECO:0000313" key="15">
    <source>
        <dbReference type="Proteomes" id="UP000631670"/>
    </source>
</evidence>
<evidence type="ECO:0000313" key="14">
    <source>
        <dbReference type="EMBL" id="MBE1495105.1"/>
    </source>
</evidence>
<keyword evidence="7" id="KW-0547">Nucleotide-binding</keyword>
<keyword evidence="15" id="KW-1185">Reference proteome</keyword>
<dbReference type="EMBL" id="JADBEG010000001">
    <property type="protein sequence ID" value="MBE1495105.1"/>
    <property type="molecule type" value="Genomic_DNA"/>
</dbReference>
<dbReference type="PANTHER" id="PTHR43297">
    <property type="entry name" value="OLIGOPEPTIDE TRANSPORT ATP-BINDING PROTEIN APPD"/>
    <property type="match status" value="1"/>
</dbReference>
<proteinExistence type="inferred from homology"/>
<dbReference type="Gene3D" id="3.40.50.300">
    <property type="entry name" value="P-loop containing nucleotide triphosphate hydrolases"/>
    <property type="match status" value="1"/>
</dbReference>
<dbReference type="Pfam" id="PF00528">
    <property type="entry name" value="BPD_transp_1"/>
    <property type="match status" value="1"/>
</dbReference>
<evidence type="ECO:0000256" key="4">
    <source>
        <dbReference type="ARBA" id="ARBA00022448"/>
    </source>
</evidence>
<dbReference type="Pfam" id="PF12911">
    <property type="entry name" value="OppC_N"/>
    <property type="match status" value="1"/>
</dbReference>
<name>A0ABR9HW02_9PSEU</name>
<dbReference type="Proteomes" id="UP000631670">
    <property type="component" value="Unassembled WGS sequence"/>
</dbReference>
<evidence type="ECO:0000256" key="5">
    <source>
        <dbReference type="ARBA" id="ARBA00022475"/>
    </source>
</evidence>
<evidence type="ECO:0000256" key="10">
    <source>
        <dbReference type="ARBA" id="ARBA00023136"/>
    </source>
</evidence>
<feature type="transmembrane region" description="Helical" evidence="11">
    <location>
        <begin position="27"/>
        <end position="49"/>
    </location>
</feature>
<protein>
    <submittedName>
        <fullName evidence="14">Peptide/nickel transport system permease protein</fullName>
    </submittedName>
</protein>
<feature type="transmembrane region" description="Helical" evidence="11">
    <location>
        <begin position="123"/>
        <end position="147"/>
    </location>
</feature>
<dbReference type="InterPro" id="IPR017871">
    <property type="entry name" value="ABC_transporter-like_CS"/>
</dbReference>
<dbReference type="CDD" id="cd06261">
    <property type="entry name" value="TM_PBP2"/>
    <property type="match status" value="1"/>
</dbReference>
<dbReference type="InterPro" id="IPR027417">
    <property type="entry name" value="P-loop_NTPase"/>
</dbReference>
<dbReference type="Pfam" id="PF00005">
    <property type="entry name" value="ABC_tran"/>
    <property type="match status" value="1"/>
</dbReference>
<dbReference type="InterPro" id="IPR050388">
    <property type="entry name" value="ABC_Ni/Peptide_Import"/>
</dbReference>
<dbReference type="InterPro" id="IPR000515">
    <property type="entry name" value="MetI-like"/>
</dbReference>
<dbReference type="InterPro" id="IPR013563">
    <property type="entry name" value="Oligopep_ABC_C"/>
</dbReference>
<evidence type="ECO:0000259" key="13">
    <source>
        <dbReference type="PROSITE" id="PS50928"/>
    </source>
</evidence>
<dbReference type="NCBIfam" id="TIGR01727">
    <property type="entry name" value="oligo_HPY"/>
    <property type="match status" value="1"/>
</dbReference>
<feature type="domain" description="ABC transporter" evidence="12">
    <location>
        <begin position="318"/>
        <end position="563"/>
    </location>
</feature>
<keyword evidence="9 11" id="KW-1133">Transmembrane helix</keyword>
<keyword evidence="6 11" id="KW-0812">Transmembrane</keyword>
<keyword evidence="10 11" id="KW-0472">Membrane</keyword>
<evidence type="ECO:0000256" key="9">
    <source>
        <dbReference type="ARBA" id="ARBA00022989"/>
    </source>
</evidence>
<accession>A0ABR9HW02</accession>
<dbReference type="SMART" id="SM00382">
    <property type="entry name" value="AAA"/>
    <property type="match status" value="1"/>
</dbReference>
<comment type="similarity">
    <text evidence="3">Belongs to the ABC transporter superfamily.</text>
</comment>
<dbReference type="RefSeq" id="WP_211299720.1">
    <property type="nucleotide sequence ID" value="NZ_JADBEG010000001.1"/>
</dbReference>